<gene>
    <name evidence="3" type="ORF">EUA04_07855</name>
</gene>
<organism evidence="3 4">
    <name type="scientific">Mycolicibacterium obuense</name>
    <dbReference type="NCBI Taxonomy" id="1807"/>
    <lineage>
        <taxon>Bacteria</taxon>
        <taxon>Bacillati</taxon>
        <taxon>Actinomycetota</taxon>
        <taxon>Actinomycetes</taxon>
        <taxon>Mycobacteriales</taxon>
        <taxon>Mycobacteriaceae</taxon>
        <taxon>Mycolicibacterium</taxon>
    </lineage>
</organism>
<dbReference type="AlphaFoldDB" id="A0A4R5XAH2"/>
<dbReference type="EMBL" id="SDLP01000002">
    <property type="protein sequence ID" value="TDL09862.1"/>
    <property type="molecule type" value="Genomic_DNA"/>
</dbReference>
<evidence type="ECO:0000313" key="3">
    <source>
        <dbReference type="EMBL" id="TDL09862.1"/>
    </source>
</evidence>
<feature type="coiled-coil region" evidence="1">
    <location>
        <begin position="38"/>
        <end position="74"/>
    </location>
</feature>
<accession>A0A4R5XAH2</accession>
<feature type="transmembrane region" description="Helical" evidence="2">
    <location>
        <begin position="20"/>
        <end position="40"/>
    </location>
</feature>
<keyword evidence="2" id="KW-0472">Membrane</keyword>
<evidence type="ECO:0000256" key="1">
    <source>
        <dbReference type="SAM" id="Coils"/>
    </source>
</evidence>
<keyword evidence="2" id="KW-0812">Transmembrane</keyword>
<sequence>MPPNLAPDPVPDWLELAAAWATVIGVLGVLIALLALGAELHKARVERLERSEQAAEDQKRHEAQIAALQRAEDERLAAQARKILFSVVNASAVIPNLFHVRLDNFGTERVSGLTVEVLAKNAAGEIVSDGCRVADQTTVGQAIAELMVPEITKTFDIVSARYKEFLQLVRDGSIELGADPAQMQAYTDEMASALDIDAAKAELMKEQVKHVIAAQLYQEWPYALAPGQFAVMPYITSSADYSLRVDLQFDDSNYTWRRVDGGRPEIVSTFALPEKNSNALPISQVTSIRTWYKPATWFSARTRRLQSSID</sequence>
<dbReference type="Proteomes" id="UP000294952">
    <property type="component" value="Unassembled WGS sequence"/>
</dbReference>
<evidence type="ECO:0000256" key="2">
    <source>
        <dbReference type="SAM" id="Phobius"/>
    </source>
</evidence>
<reference evidence="3 4" key="1">
    <citation type="submission" date="2019-01" db="EMBL/GenBank/DDBJ databases">
        <title>High-quality-draft genome sequences of five non-tuberculosis mycobacteriaceae isolated from a nosocomial environment.</title>
        <authorList>
            <person name="Tiago I."/>
            <person name="Alarico S."/>
            <person name="Pereira S.G."/>
            <person name="Coelho C."/>
            <person name="Maranha A."/>
            <person name="Empadinhas N."/>
        </authorList>
    </citation>
    <scope>NUCLEOTIDE SEQUENCE [LARGE SCALE GENOMIC DNA]</scope>
    <source>
        <strain evidence="3 4">22DIII</strain>
    </source>
</reference>
<protein>
    <submittedName>
        <fullName evidence="3">Uncharacterized protein</fullName>
    </submittedName>
</protein>
<keyword evidence="1" id="KW-0175">Coiled coil</keyword>
<comment type="caution">
    <text evidence="3">The sequence shown here is derived from an EMBL/GenBank/DDBJ whole genome shotgun (WGS) entry which is preliminary data.</text>
</comment>
<dbReference type="RefSeq" id="WP_133413311.1">
    <property type="nucleotide sequence ID" value="NZ_CALTXN010000038.1"/>
</dbReference>
<keyword evidence="2" id="KW-1133">Transmembrane helix</keyword>
<evidence type="ECO:0000313" key="4">
    <source>
        <dbReference type="Proteomes" id="UP000294952"/>
    </source>
</evidence>
<proteinExistence type="predicted"/>
<name>A0A4R5XAH2_9MYCO</name>